<protein>
    <recommendedName>
        <fullName evidence="1">DUF5615 domain-containing protein</fullName>
    </recommendedName>
</protein>
<dbReference type="AlphaFoldDB" id="A0A1M5FW38"/>
<evidence type="ECO:0000259" key="1">
    <source>
        <dbReference type="Pfam" id="PF18480"/>
    </source>
</evidence>
<dbReference type="Proteomes" id="UP000184020">
    <property type="component" value="Unassembled WGS sequence"/>
</dbReference>
<dbReference type="EMBL" id="FQWF01000001">
    <property type="protein sequence ID" value="SHF95676.1"/>
    <property type="molecule type" value="Genomic_DNA"/>
</dbReference>
<dbReference type="OrthoDB" id="9806751at2"/>
<organism evidence="2 3">
    <name type="scientific">Flavobacterium micromati</name>
    <dbReference type="NCBI Taxonomy" id="229205"/>
    <lineage>
        <taxon>Bacteria</taxon>
        <taxon>Pseudomonadati</taxon>
        <taxon>Bacteroidota</taxon>
        <taxon>Flavobacteriia</taxon>
        <taxon>Flavobacteriales</taxon>
        <taxon>Flavobacteriaceae</taxon>
        <taxon>Flavobacterium</taxon>
    </lineage>
</organism>
<keyword evidence="3" id="KW-1185">Reference proteome</keyword>
<dbReference type="RefSeq" id="WP_073016515.1">
    <property type="nucleotide sequence ID" value="NZ_FQWF01000001.1"/>
</dbReference>
<sequence>MIIADENIPLAVIEKLRLSHVETYSIFENKRGISDKEIIDFAQHPPKIILTEDKDFGDLVFAYDQKKVSVILLRYHYSDLERI</sequence>
<dbReference type="STRING" id="229205.SAMN05444372_101325"/>
<feature type="domain" description="DUF5615" evidence="1">
    <location>
        <begin position="2"/>
        <end position="76"/>
    </location>
</feature>
<name>A0A1M5FW38_9FLAO</name>
<proteinExistence type="predicted"/>
<evidence type="ECO:0000313" key="2">
    <source>
        <dbReference type="EMBL" id="SHF95676.1"/>
    </source>
</evidence>
<evidence type="ECO:0000313" key="3">
    <source>
        <dbReference type="Proteomes" id="UP000184020"/>
    </source>
</evidence>
<gene>
    <name evidence="2" type="ORF">SAMN05444372_101325</name>
</gene>
<accession>A0A1M5FW38</accession>
<dbReference type="Pfam" id="PF18480">
    <property type="entry name" value="DUF5615"/>
    <property type="match status" value="1"/>
</dbReference>
<dbReference type="InterPro" id="IPR041049">
    <property type="entry name" value="DUF5615"/>
</dbReference>
<reference evidence="3" key="1">
    <citation type="submission" date="2016-11" db="EMBL/GenBank/DDBJ databases">
        <authorList>
            <person name="Varghese N."/>
            <person name="Submissions S."/>
        </authorList>
    </citation>
    <scope>NUCLEOTIDE SEQUENCE [LARGE SCALE GENOMIC DNA]</scope>
    <source>
        <strain evidence="3">DSM 17659</strain>
    </source>
</reference>